<dbReference type="RefSeq" id="WP_124026200.1">
    <property type="nucleotide sequence ID" value="NZ_JBHRSN010000005.1"/>
</dbReference>
<organism evidence="3 4">
    <name type="scientific">Alteromonas sediminis</name>
    <dbReference type="NCBI Taxonomy" id="2259342"/>
    <lineage>
        <taxon>Bacteria</taxon>
        <taxon>Pseudomonadati</taxon>
        <taxon>Pseudomonadota</taxon>
        <taxon>Gammaproteobacteria</taxon>
        <taxon>Alteromonadales</taxon>
        <taxon>Alteromonadaceae</taxon>
        <taxon>Alteromonas/Salinimonas group</taxon>
        <taxon>Alteromonas</taxon>
    </lineage>
</organism>
<feature type="compositionally biased region" description="Polar residues" evidence="1">
    <location>
        <begin position="54"/>
        <end position="79"/>
    </location>
</feature>
<evidence type="ECO:0000256" key="1">
    <source>
        <dbReference type="SAM" id="MobiDB-lite"/>
    </source>
</evidence>
<reference evidence="3 4" key="1">
    <citation type="submission" date="2018-11" db="EMBL/GenBank/DDBJ databases">
        <authorList>
            <person name="Ye M.-Q."/>
            <person name="Du Z.-J."/>
        </authorList>
    </citation>
    <scope>NUCLEOTIDE SEQUENCE [LARGE SCALE GENOMIC DNA]</scope>
    <source>
        <strain evidence="3 4">U0105</strain>
    </source>
</reference>
<keyword evidence="2" id="KW-0472">Membrane</keyword>
<comment type="caution">
    <text evidence="3">The sequence shown here is derived from an EMBL/GenBank/DDBJ whole genome shotgun (WGS) entry which is preliminary data.</text>
</comment>
<name>A0A3N5ZDJ6_9ALTE</name>
<dbReference type="Proteomes" id="UP000275281">
    <property type="component" value="Unassembled WGS sequence"/>
</dbReference>
<proteinExistence type="predicted"/>
<dbReference type="EMBL" id="RPOK01000001">
    <property type="protein sequence ID" value="RPJ68198.1"/>
    <property type="molecule type" value="Genomic_DNA"/>
</dbReference>
<protein>
    <submittedName>
        <fullName evidence="3">Uncharacterized protein</fullName>
    </submittedName>
</protein>
<sequence>MNARAIVITSVLFVICAVSWYLLDINETTTAIDNDIDLSRKVNQANDILNLAETSSDDVQSSRSTHSELEMSSANSIVNEGNVDDKKSSIIEGLLKNPPNDEAYKEHLVKEAQHAALEISEHLQLTAEVSGALKSILEEKTIIEYEIIKQDRHYTETIFELQKHQHNFEAKIRNELDSNEILAYEQFEFKKALKLHHKRIAASLSKKLATMESLSQAQQEEITLAYNSIDLPPDERFSIGVYGTYYGKFRSMVLNRGWYRKELTLVNSRFE</sequence>
<keyword evidence="4" id="KW-1185">Reference proteome</keyword>
<gene>
    <name evidence="3" type="ORF">DRW07_01965</name>
</gene>
<feature type="transmembrane region" description="Helical" evidence="2">
    <location>
        <begin position="5"/>
        <end position="23"/>
    </location>
</feature>
<evidence type="ECO:0000313" key="3">
    <source>
        <dbReference type="EMBL" id="RPJ68198.1"/>
    </source>
</evidence>
<keyword evidence="2" id="KW-1133">Transmembrane helix</keyword>
<keyword evidence="2" id="KW-0812">Transmembrane</keyword>
<evidence type="ECO:0000313" key="4">
    <source>
        <dbReference type="Proteomes" id="UP000275281"/>
    </source>
</evidence>
<evidence type="ECO:0000256" key="2">
    <source>
        <dbReference type="SAM" id="Phobius"/>
    </source>
</evidence>
<dbReference type="AlphaFoldDB" id="A0A3N5ZDJ6"/>
<feature type="region of interest" description="Disordered" evidence="1">
    <location>
        <begin position="54"/>
        <end position="81"/>
    </location>
</feature>
<accession>A0A3N5ZDJ6</accession>